<evidence type="ECO:0000256" key="1">
    <source>
        <dbReference type="SAM" id="MobiDB-lite"/>
    </source>
</evidence>
<gene>
    <name evidence="2" type="ORF">VTJ83DRAFT_2827</name>
</gene>
<feature type="region of interest" description="Disordered" evidence="1">
    <location>
        <begin position="57"/>
        <end position="76"/>
    </location>
</feature>
<organism evidence="2 3">
    <name type="scientific">Remersonia thermophila</name>
    <dbReference type="NCBI Taxonomy" id="72144"/>
    <lineage>
        <taxon>Eukaryota</taxon>
        <taxon>Fungi</taxon>
        <taxon>Dikarya</taxon>
        <taxon>Ascomycota</taxon>
        <taxon>Pezizomycotina</taxon>
        <taxon>Sordariomycetes</taxon>
        <taxon>Sordariomycetidae</taxon>
        <taxon>Sordariales</taxon>
        <taxon>Sordariales incertae sedis</taxon>
        <taxon>Remersonia</taxon>
    </lineage>
</organism>
<comment type="caution">
    <text evidence="2">The sequence shown here is derived from an EMBL/GenBank/DDBJ whole genome shotgun (WGS) entry which is preliminary data.</text>
</comment>
<keyword evidence="3" id="KW-1185">Reference proteome</keyword>
<name>A0ABR4DDS7_9PEZI</name>
<dbReference type="Proteomes" id="UP001600064">
    <property type="component" value="Unassembled WGS sequence"/>
</dbReference>
<dbReference type="GeneID" id="98123784"/>
<evidence type="ECO:0000313" key="2">
    <source>
        <dbReference type="EMBL" id="KAL2267981.1"/>
    </source>
</evidence>
<protein>
    <submittedName>
        <fullName evidence="2">Uncharacterized protein</fullName>
    </submittedName>
</protein>
<accession>A0ABR4DDS7</accession>
<proteinExistence type="predicted"/>
<sequence length="366" mass="41453">MSTSEPPSSQLPPVPRGQRWSAVSVSGNIDTAYRQLWNTPEKAYQFICWCRPPFSEPGDDEDDDEQEEDDEPACDGGKTCLCGKPAADHPDHKWIATYASRRKFIGQIDMAQFRDPNNFDLDCYNDTPLYGIMEVVENLLLDFVEADKNWREQWVVCETMAFFLHTELALEMGMVDDSEGLNELMRLVGRTFLAILARLERDSRLGLDSEVKNLGLIMSLYVTIARTWQEVGLFENGKEETVELAAVDGSSVQYTFNMDDYEDYILGYAARHSIRLPDIEQPTQEAAEMLPVPSKEDPWNTASAFLEYEKMYGKTDGRRPPAIGGDKCDITTWSSAERKAASHNGRDPLSKKDLEMLRNGMLLMLA</sequence>
<reference evidence="2 3" key="1">
    <citation type="journal article" date="2024" name="Commun. Biol.">
        <title>Comparative genomic analysis of thermophilic fungi reveals convergent evolutionary adaptations and gene losses.</title>
        <authorList>
            <person name="Steindorff A.S."/>
            <person name="Aguilar-Pontes M.V."/>
            <person name="Robinson A.J."/>
            <person name="Andreopoulos B."/>
            <person name="LaButti K."/>
            <person name="Kuo A."/>
            <person name="Mondo S."/>
            <person name="Riley R."/>
            <person name="Otillar R."/>
            <person name="Haridas S."/>
            <person name="Lipzen A."/>
            <person name="Grimwood J."/>
            <person name="Schmutz J."/>
            <person name="Clum A."/>
            <person name="Reid I.D."/>
            <person name="Moisan M.C."/>
            <person name="Butler G."/>
            <person name="Nguyen T.T.M."/>
            <person name="Dewar K."/>
            <person name="Conant G."/>
            <person name="Drula E."/>
            <person name="Henrissat B."/>
            <person name="Hansel C."/>
            <person name="Singer S."/>
            <person name="Hutchinson M.I."/>
            <person name="de Vries R.P."/>
            <person name="Natvig D.O."/>
            <person name="Powell A.J."/>
            <person name="Tsang A."/>
            <person name="Grigoriev I.V."/>
        </authorList>
    </citation>
    <scope>NUCLEOTIDE SEQUENCE [LARGE SCALE GENOMIC DNA]</scope>
    <source>
        <strain evidence="2 3">ATCC 22073</strain>
    </source>
</reference>
<evidence type="ECO:0000313" key="3">
    <source>
        <dbReference type="Proteomes" id="UP001600064"/>
    </source>
</evidence>
<dbReference type="EMBL" id="JAZGUE010000003">
    <property type="protein sequence ID" value="KAL2267981.1"/>
    <property type="molecule type" value="Genomic_DNA"/>
</dbReference>
<dbReference type="RefSeq" id="XP_070866708.1">
    <property type="nucleotide sequence ID" value="XM_071009140.1"/>
</dbReference>
<feature type="compositionally biased region" description="Acidic residues" evidence="1">
    <location>
        <begin position="57"/>
        <end position="73"/>
    </location>
</feature>